<reference evidence="1 2" key="1">
    <citation type="journal article" date="2018" name="Front. Plant Sci.">
        <title>Red Clover (Trifolium pratense) and Zigzag Clover (T. medium) - A Picture of Genomic Similarities and Differences.</title>
        <authorList>
            <person name="Dluhosova J."/>
            <person name="Istvanek J."/>
            <person name="Nedelnik J."/>
            <person name="Repkova J."/>
        </authorList>
    </citation>
    <scope>NUCLEOTIDE SEQUENCE [LARGE SCALE GENOMIC DNA]</scope>
    <source>
        <strain evidence="2">cv. 10/8</strain>
        <tissue evidence="1">Leaf</tissue>
    </source>
</reference>
<proteinExistence type="predicted"/>
<evidence type="ECO:0008006" key="3">
    <source>
        <dbReference type="Google" id="ProtNLM"/>
    </source>
</evidence>
<dbReference type="SUPFAM" id="SSF56219">
    <property type="entry name" value="DNase I-like"/>
    <property type="match status" value="1"/>
</dbReference>
<keyword evidence="2" id="KW-1185">Reference proteome</keyword>
<name>A0A392QEG8_9FABA</name>
<accession>A0A392QEG8</accession>
<dbReference type="PANTHER" id="PTHR33710">
    <property type="entry name" value="BNAC02G09200D PROTEIN"/>
    <property type="match status" value="1"/>
</dbReference>
<dbReference type="EMBL" id="LXQA010132195">
    <property type="protein sequence ID" value="MCI22763.1"/>
    <property type="molecule type" value="Genomic_DNA"/>
</dbReference>
<dbReference type="InterPro" id="IPR036691">
    <property type="entry name" value="Endo/exonu/phosph_ase_sf"/>
</dbReference>
<comment type="caution">
    <text evidence="1">The sequence shown here is derived from an EMBL/GenBank/DDBJ whole genome shotgun (WGS) entry which is preliminary data.</text>
</comment>
<protein>
    <recommendedName>
        <fullName evidence="3">Cysteine-rich receptor-like protein kinase</fullName>
    </recommendedName>
</protein>
<evidence type="ECO:0000313" key="2">
    <source>
        <dbReference type="Proteomes" id="UP000265520"/>
    </source>
</evidence>
<dbReference type="AlphaFoldDB" id="A0A392QEG8"/>
<dbReference type="PANTHER" id="PTHR33710:SF64">
    <property type="entry name" value="ENDONUCLEASE_EXONUCLEASE_PHOSPHATASE DOMAIN-CONTAINING PROTEIN"/>
    <property type="match status" value="1"/>
</dbReference>
<evidence type="ECO:0000313" key="1">
    <source>
        <dbReference type="EMBL" id="MCI22763.1"/>
    </source>
</evidence>
<sequence>MSRLDRVLVSDKWWKDCGAVSLWGLKRDVSDHCPLIVRYDGFDWGPKPFRFNNHWLNNKDFSKLVEREWSSFQVDGRMSFVLKEKLKMLKGVLRKWNREVYGSVDSKIDALSGDIEDLDLKDEREGLSEEELLLRKDKFNQLWLLLKSKDSLEFQKSRSRWLKKGDANTGFFHACV</sequence>
<dbReference type="Proteomes" id="UP000265520">
    <property type="component" value="Unassembled WGS sequence"/>
</dbReference>
<organism evidence="1 2">
    <name type="scientific">Trifolium medium</name>
    <dbReference type="NCBI Taxonomy" id="97028"/>
    <lineage>
        <taxon>Eukaryota</taxon>
        <taxon>Viridiplantae</taxon>
        <taxon>Streptophyta</taxon>
        <taxon>Embryophyta</taxon>
        <taxon>Tracheophyta</taxon>
        <taxon>Spermatophyta</taxon>
        <taxon>Magnoliopsida</taxon>
        <taxon>eudicotyledons</taxon>
        <taxon>Gunneridae</taxon>
        <taxon>Pentapetalae</taxon>
        <taxon>rosids</taxon>
        <taxon>fabids</taxon>
        <taxon>Fabales</taxon>
        <taxon>Fabaceae</taxon>
        <taxon>Papilionoideae</taxon>
        <taxon>50 kb inversion clade</taxon>
        <taxon>NPAAA clade</taxon>
        <taxon>Hologalegina</taxon>
        <taxon>IRL clade</taxon>
        <taxon>Trifolieae</taxon>
        <taxon>Trifolium</taxon>
    </lineage>
</organism>